<dbReference type="AlphaFoldDB" id="F2BFQ7"/>
<proteinExistence type="predicted"/>
<keyword evidence="3" id="KW-1185">Reference proteome</keyword>
<reference evidence="2 3" key="1">
    <citation type="submission" date="2011-02" db="EMBL/GenBank/DDBJ databases">
        <authorList>
            <person name="Muzny D."/>
            <person name="Qin X."/>
            <person name="Deng J."/>
            <person name="Jiang H."/>
            <person name="Liu Y."/>
            <person name="Qu J."/>
            <person name="Song X.-Z."/>
            <person name="Zhang L."/>
            <person name="Thornton R."/>
            <person name="Coyle M."/>
            <person name="Francisco L."/>
            <person name="Jackson L."/>
            <person name="Javaid M."/>
            <person name="Korchina V."/>
            <person name="Kovar C."/>
            <person name="Mata R."/>
            <person name="Mathew T."/>
            <person name="Ngo R."/>
            <person name="Nguyen L."/>
            <person name="Nguyen N."/>
            <person name="Okwuonu G."/>
            <person name="Ongeri F."/>
            <person name="Pham C."/>
            <person name="Simmons D."/>
            <person name="Wilczek-Boney K."/>
            <person name="Hale W."/>
            <person name="Jakkamsetti A."/>
            <person name="Pham P."/>
            <person name="Ruth R."/>
            <person name="San Lucas F."/>
            <person name="Warren J."/>
            <person name="Zhang J."/>
            <person name="Zhao Z."/>
            <person name="Zhou C."/>
            <person name="Zhu D."/>
            <person name="Lee S."/>
            <person name="Bess C."/>
            <person name="Blankenburg K."/>
            <person name="Forbes L."/>
            <person name="Fu Q."/>
            <person name="Gubbala S."/>
            <person name="Hirani K."/>
            <person name="Jayaseelan J.C."/>
            <person name="Lara F."/>
            <person name="Munidasa M."/>
            <person name="Palculict T."/>
            <person name="Patil S."/>
            <person name="Pu L.-L."/>
            <person name="Saada N."/>
            <person name="Tang L."/>
            <person name="Weissenberger G."/>
            <person name="Zhu Y."/>
            <person name="Hemphill L."/>
            <person name="Shang Y."/>
            <person name="Youmans B."/>
            <person name="Ayvaz T."/>
            <person name="Ross M."/>
            <person name="Santibanez J."/>
            <person name="Aqrawi P."/>
            <person name="Gross S."/>
            <person name="Joshi V."/>
            <person name="Fowler G."/>
            <person name="Nazareth L."/>
            <person name="Reid J."/>
            <person name="Worley K."/>
            <person name="Petrosino J."/>
            <person name="Highlander S."/>
            <person name="Gibbs R."/>
        </authorList>
    </citation>
    <scope>NUCLEOTIDE SEQUENCE [LARGE SCALE GENOMIC DNA]</scope>
    <source>
        <strain evidence="2 3">ATCC BAA-1200</strain>
    </source>
</reference>
<sequence>MRFSDGLCSIFAAAAFAFFAAFFNRADQEMDAGGDEGADGNGGKDEEEVLHGAFRVLRQAV</sequence>
<dbReference type="EMBL" id="AFAY01000051">
    <property type="protein sequence ID" value="EGF08256.1"/>
    <property type="molecule type" value="Genomic_DNA"/>
</dbReference>
<evidence type="ECO:0000256" key="1">
    <source>
        <dbReference type="SAM" id="SignalP"/>
    </source>
</evidence>
<feature type="chain" id="PRO_5003274255" evidence="1">
    <location>
        <begin position="27"/>
        <end position="61"/>
    </location>
</feature>
<comment type="caution">
    <text evidence="2">The sequence shown here is derived from an EMBL/GenBank/DDBJ whole genome shotgun (WGS) entry which is preliminary data.</text>
</comment>
<dbReference type="HOGENOM" id="CLU_2917828_0_0_4"/>
<evidence type="ECO:0000313" key="2">
    <source>
        <dbReference type="EMBL" id="EGF08256.1"/>
    </source>
</evidence>
<evidence type="ECO:0000313" key="3">
    <source>
        <dbReference type="Proteomes" id="UP000004105"/>
    </source>
</evidence>
<dbReference type="Proteomes" id="UP000004105">
    <property type="component" value="Unassembled WGS sequence"/>
</dbReference>
<gene>
    <name evidence="2" type="ORF">HMPREF9123_2564</name>
</gene>
<feature type="signal peptide" evidence="1">
    <location>
        <begin position="1"/>
        <end position="26"/>
    </location>
</feature>
<keyword evidence="1" id="KW-0732">Signal</keyword>
<protein>
    <submittedName>
        <fullName evidence="2">Uncharacterized protein</fullName>
    </submittedName>
</protein>
<accession>F2BFQ7</accession>
<name>F2BFQ7_9NEIS</name>
<organism evidence="2 3">
    <name type="scientific">Neisseria bacilliformis ATCC BAA-1200</name>
    <dbReference type="NCBI Taxonomy" id="888742"/>
    <lineage>
        <taxon>Bacteria</taxon>
        <taxon>Pseudomonadati</taxon>
        <taxon>Pseudomonadota</taxon>
        <taxon>Betaproteobacteria</taxon>
        <taxon>Neisseriales</taxon>
        <taxon>Neisseriaceae</taxon>
        <taxon>Neisseria</taxon>
    </lineage>
</organism>